<evidence type="ECO:0000313" key="10">
    <source>
        <dbReference type="Proteomes" id="UP000251571"/>
    </source>
</evidence>
<accession>A0A2Y9B8F3</accession>
<evidence type="ECO:0000256" key="2">
    <source>
        <dbReference type="ARBA" id="ARBA00022475"/>
    </source>
</evidence>
<feature type="transmembrane region" description="Helical" evidence="6">
    <location>
        <begin position="141"/>
        <end position="161"/>
    </location>
</feature>
<keyword evidence="9" id="KW-1185">Reference proteome</keyword>
<feature type="transmembrane region" description="Helical" evidence="6">
    <location>
        <begin position="291"/>
        <end position="312"/>
    </location>
</feature>
<evidence type="ECO:0000256" key="6">
    <source>
        <dbReference type="SAM" id="Phobius"/>
    </source>
</evidence>
<dbReference type="EMBL" id="QGDJ01000018">
    <property type="protein sequence ID" value="PWJ11751.1"/>
    <property type="molecule type" value="Genomic_DNA"/>
</dbReference>
<keyword evidence="5 6" id="KW-0472">Membrane</keyword>
<evidence type="ECO:0000313" key="8">
    <source>
        <dbReference type="EMBL" id="SSA51267.1"/>
    </source>
</evidence>
<dbReference type="Proteomes" id="UP000245839">
    <property type="component" value="Unassembled WGS sequence"/>
</dbReference>
<reference evidence="8 10" key="1">
    <citation type="submission" date="2016-10" db="EMBL/GenBank/DDBJ databases">
        <authorList>
            <person name="Cai Z."/>
        </authorList>
    </citation>
    <scope>NUCLEOTIDE SEQUENCE [LARGE SCALE GENOMIC DNA]</scope>
    <source>
        <strain evidence="8 10">DSM 25227</strain>
    </source>
</reference>
<evidence type="ECO:0000256" key="5">
    <source>
        <dbReference type="ARBA" id="ARBA00023136"/>
    </source>
</evidence>
<name>A0A2Y9B8F3_9RHOB</name>
<dbReference type="GO" id="GO:0022857">
    <property type="term" value="F:transmembrane transporter activity"/>
    <property type="evidence" value="ECO:0007669"/>
    <property type="project" value="InterPro"/>
</dbReference>
<reference evidence="7 9" key="2">
    <citation type="submission" date="2018-03" db="EMBL/GenBank/DDBJ databases">
        <title>Genomic Encyclopedia of Archaeal and Bacterial Type Strains, Phase II (KMG-II): from individual species to whole genera.</title>
        <authorList>
            <person name="Goeker M."/>
        </authorList>
    </citation>
    <scope>NUCLEOTIDE SEQUENCE [LARGE SCALE GENOMIC DNA]</scope>
    <source>
        <strain evidence="7 9">DSM 25227</strain>
    </source>
</reference>
<evidence type="ECO:0000256" key="4">
    <source>
        <dbReference type="ARBA" id="ARBA00022989"/>
    </source>
</evidence>
<evidence type="ECO:0000256" key="3">
    <source>
        <dbReference type="ARBA" id="ARBA00022692"/>
    </source>
</evidence>
<dbReference type="InterPro" id="IPR001851">
    <property type="entry name" value="ABC_transp_permease"/>
</dbReference>
<gene>
    <name evidence="7" type="ORF">BCF38_11818</name>
    <name evidence="8" type="ORF">SAMN05421539_11818</name>
</gene>
<feature type="transmembrane region" description="Helical" evidence="6">
    <location>
        <begin position="318"/>
        <end position="337"/>
    </location>
</feature>
<dbReference type="AlphaFoldDB" id="A0A2Y9B8F3"/>
<keyword evidence="2" id="KW-1003">Cell membrane</keyword>
<evidence type="ECO:0000256" key="1">
    <source>
        <dbReference type="ARBA" id="ARBA00004651"/>
    </source>
</evidence>
<evidence type="ECO:0000313" key="9">
    <source>
        <dbReference type="Proteomes" id="UP000245839"/>
    </source>
</evidence>
<dbReference type="PANTHER" id="PTHR32196">
    <property type="entry name" value="ABC TRANSPORTER PERMEASE PROTEIN YPHD-RELATED-RELATED"/>
    <property type="match status" value="1"/>
</dbReference>
<organism evidence="8 10">
    <name type="scientific">Jannaschia seohaensis</name>
    <dbReference type="NCBI Taxonomy" id="475081"/>
    <lineage>
        <taxon>Bacteria</taxon>
        <taxon>Pseudomonadati</taxon>
        <taxon>Pseudomonadota</taxon>
        <taxon>Alphaproteobacteria</taxon>
        <taxon>Rhodobacterales</taxon>
        <taxon>Roseobacteraceae</taxon>
        <taxon>Jannaschia</taxon>
    </lineage>
</organism>
<keyword evidence="3 6" id="KW-0812">Transmembrane</keyword>
<feature type="transmembrane region" description="Helical" evidence="6">
    <location>
        <begin position="69"/>
        <end position="102"/>
    </location>
</feature>
<dbReference type="EMBL" id="UETC01000018">
    <property type="protein sequence ID" value="SSA51267.1"/>
    <property type="molecule type" value="Genomic_DNA"/>
</dbReference>
<keyword evidence="4 6" id="KW-1133">Transmembrane helix</keyword>
<dbReference type="RefSeq" id="WP_211317171.1">
    <property type="nucleotide sequence ID" value="NZ_QGDJ01000018.1"/>
</dbReference>
<dbReference type="Proteomes" id="UP000251571">
    <property type="component" value="Unassembled WGS sequence"/>
</dbReference>
<comment type="subcellular location">
    <subcellularLocation>
        <location evidence="1">Cell membrane</location>
        <topology evidence="1">Multi-pass membrane protein</topology>
    </subcellularLocation>
</comment>
<feature type="transmembrane region" description="Helical" evidence="6">
    <location>
        <begin position="233"/>
        <end position="253"/>
    </location>
</feature>
<protein>
    <submittedName>
        <fullName evidence="8">Ribose transport system permease protein</fullName>
    </submittedName>
</protein>
<dbReference type="Pfam" id="PF02653">
    <property type="entry name" value="BPD_transp_2"/>
    <property type="match status" value="1"/>
</dbReference>
<feature type="transmembrane region" description="Helical" evidence="6">
    <location>
        <begin position="114"/>
        <end position="135"/>
    </location>
</feature>
<evidence type="ECO:0000313" key="7">
    <source>
        <dbReference type="EMBL" id="PWJ11751.1"/>
    </source>
</evidence>
<dbReference type="CDD" id="cd06579">
    <property type="entry name" value="TM_PBP1_transp_AraH_like"/>
    <property type="match status" value="1"/>
</dbReference>
<dbReference type="PANTHER" id="PTHR32196:SF72">
    <property type="entry name" value="RIBOSE IMPORT PERMEASE PROTEIN RBSC"/>
    <property type="match status" value="1"/>
</dbReference>
<dbReference type="GO" id="GO:0005886">
    <property type="term" value="C:plasma membrane"/>
    <property type="evidence" value="ECO:0007669"/>
    <property type="project" value="UniProtKB-SubCell"/>
</dbReference>
<feature type="transmembrane region" description="Helical" evidence="6">
    <location>
        <begin position="182"/>
        <end position="204"/>
    </location>
</feature>
<sequence length="348" mass="36709">MADIEQNSAPVRNPVTAHPPVRQMTAVQRFFLSNEFGLIVLIVLFTIIFASISPMFLSNFSLYAMGRTAAVNIMIGFSMMVVIVTGGLNLGVGAIGVCGAMFGGWLMQAAGLHWLPACFGALIVGALLGATNGVMIVKSGLHSFIITLATMSVMFGAMIFLTQAESFREISPAFSTLGRMKILAVLSPMLLTAIVIGVLLWLAFKFTTVGREILAAGANARAAELSGIRVGRMITYAHALSGVLAVVAGLMLVSRTGAAIPSMAGQLGQDWLLPAFLGPVLGGNLLTGGRISVLGTFLGAFLVTMLTTGLLLMQVGAFWVQTYLGLLLLIAVLLDLARRSYLARNKLV</sequence>
<proteinExistence type="predicted"/>
<feature type="transmembrane region" description="Helical" evidence="6">
    <location>
        <begin position="36"/>
        <end position="57"/>
    </location>
</feature>